<dbReference type="InterPro" id="IPR005829">
    <property type="entry name" value="Sugar_transporter_CS"/>
</dbReference>
<feature type="transmembrane region" description="Helical" evidence="5">
    <location>
        <begin position="177"/>
        <end position="197"/>
    </location>
</feature>
<accession>H1S4D7</accession>
<keyword evidence="2 5" id="KW-0812">Transmembrane</keyword>
<protein>
    <submittedName>
        <fullName evidence="7">4-hydroxybenzoate transporter</fullName>
    </submittedName>
</protein>
<dbReference type="Gene3D" id="1.20.1250.20">
    <property type="entry name" value="MFS general substrate transporter like domains"/>
    <property type="match status" value="2"/>
</dbReference>
<evidence type="ECO:0000256" key="5">
    <source>
        <dbReference type="SAM" id="Phobius"/>
    </source>
</evidence>
<feature type="transmembrane region" description="Helical" evidence="5">
    <location>
        <begin position="324"/>
        <end position="343"/>
    </location>
</feature>
<comment type="caution">
    <text evidence="7">The sequence shown here is derived from an EMBL/GenBank/DDBJ whole genome shotgun (WGS) entry which is preliminary data.</text>
</comment>
<dbReference type="InterPro" id="IPR011701">
    <property type="entry name" value="MFS"/>
</dbReference>
<dbReference type="SUPFAM" id="SSF103473">
    <property type="entry name" value="MFS general substrate transporter"/>
    <property type="match status" value="1"/>
</dbReference>
<feature type="transmembrane region" description="Helical" evidence="5">
    <location>
        <begin position="150"/>
        <end position="171"/>
    </location>
</feature>
<dbReference type="EMBL" id="AHJE01000030">
    <property type="protein sequence ID" value="EHP42620.1"/>
    <property type="molecule type" value="Genomic_DNA"/>
</dbReference>
<evidence type="ECO:0000256" key="1">
    <source>
        <dbReference type="ARBA" id="ARBA00004141"/>
    </source>
</evidence>
<dbReference type="InterPro" id="IPR020846">
    <property type="entry name" value="MFS_dom"/>
</dbReference>
<evidence type="ECO:0000259" key="6">
    <source>
        <dbReference type="PROSITE" id="PS50850"/>
    </source>
</evidence>
<dbReference type="AlphaFoldDB" id="H1S4D7"/>
<organism evidence="7 8">
    <name type="scientific">Cupriavidus basilensis OR16</name>
    <dbReference type="NCBI Taxonomy" id="1127483"/>
    <lineage>
        <taxon>Bacteria</taxon>
        <taxon>Pseudomonadati</taxon>
        <taxon>Pseudomonadota</taxon>
        <taxon>Betaproteobacteria</taxon>
        <taxon>Burkholderiales</taxon>
        <taxon>Burkholderiaceae</taxon>
        <taxon>Cupriavidus</taxon>
    </lineage>
</organism>
<dbReference type="Pfam" id="PF07690">
    <property type="entry name" value="MFS_1"/>
    <property type="match status" value="1"/>
</dbReference>
<dbReference type="OrthoDB" id="7066727at2"/>
<feature type="transmembrane region" description="Helical" evidence="5">
    <location>
        <begin position="415"/>
        <end position="435"/>
    </location>
</feature>
<name>H1S4D7_9BURK</name>
<dbReference type="PATRIC" id="fig|1127483.3.peg.2658"/>
<dbReference type="RefSeq" id="WP_006158274.1">
    <property type="nucleotide sequence ID" value="NZ_AHJE01000030.1"/>
</dbReference>
<evidence type="ECO:0000313" key="8">
    <source>
        <dbReference type="Proteomes" id="UP000005808"/>
    </source>
</evidence>
<feature type="transmembrane region" description="Helical" evidence="5">
    <location>
        <begin position="355"/>
        <end position="378"/>
    </location>
</feature>
<feature type="transmembrane region" description="Helical" evidence="5">
    <location>
        <begin position="117"/>
        <end position="138"/>
    </location>
</feature>
<feature type="transmembrane region" description="Helical" evidence="5">
    <location>
        <begin position="390"/>
        <end position="409"/>
    </location>
</feature>
<comment type="subcellular location">
    <subcellularLocation>
        <location evidence="1">Membrane</location>
        <topology evidence="1">Multi-pass membrane protein</topology>
    </subcellularLocation>
</comment>
<dbReference type="PROSITE" id="PS00216">
    <property type="entry name" value="SUGAR_TRANSPORT_1"/>
    <property type="match status" value="1"/>
</dbReference>
<dbReference type="PANTHER" id="PTHR23508:SF10">
    <property type="entry name" value="CARBOXYLIC ACID TRANSPORTER PROTEIN HOMOLOG"/>
    <property type="match status" value="1"/>
</dbReference>
<feature type="transmembrane region" description="Helical" evidence="5">
    <location>
        <begin position="257"/>
        <end position="277"/>
    </location>
</feature>
<dbReference type="GO" id="GO:0046943">
    <property type="term" value="F:carboxylic acid transmembrane transporter activity"/>
    <property type="evidence" value="ECO:0007669"/>
    <property type="project" value="TreeGrafter"/>
</dbReference>
<reference evidence="7 8" key="1">
    <citation type="journal article" date="2012" name="J. Bacteriol.">
        <title>De Novo Genome Project of Cupriavidus basilensis OR16.</title>
        <authorList>
            <person name="Cserhati M."/>
            <person name="Kriszt B."/>
            <person name="Szoboszlay S."/>
            <person name="Toth A."/>
            <person name="Szabo I."/>
            <person name="Tancsics A."/>
            <person name="Nagy I."/>
            <person name="Horvath B."/>
            <person name="Nagy I."/>
            <person name="Kukolya J."/>
        </authorList>
    </citation>
    <scope>NUCLEOTIDE SEQUENCE [LARGE SCALE GENOMIC DNA]</scope>
    <source>
        <strain evidence="7 8">OR16</strain>
    </source>
</reference>
<gene>
    <name evidence="7" type="ORF">OR16_13244</name>
</gene>
<keyword evidence="3 5" id="KW-1133">Transmembrane helix</keyword>
<sequence>MSEPSALDVERYIDEAGFTPFHWLLLLLCFLVILLDGYDMAAIAYVAPSLLEEWGLQKAQLGPAMSAALFGLAFGALLAGPLADRIGRKPAVVVSVLFFGAGSLATAWAFSIGSLTALRFATGLGLGAAMSNAITLLAEYCPSHRRTMAVSAMLCGFPLGAGAGGFCAGYLIPEFGWRSVLLAGGVAPLLLCALLAWRMPESVRYMVLKGQPGARVRAVLARIRREPLAHVQRFVIGEKAAGGRSAVMAIVTRPYRLGTLLLWFCCFMSMLVFYMIVNWMPLLLKEAGLPVRQFAQISALFPLGGGVGSILIGWLMDRREPNKVLALVYLAAGLLAYAVSHAVGNVSQTVLLGSLVFMMGFMSGGGQSALSSLAAGFYPTHCRATGVGGMLGIGRFGAISGVLAGAELLRLQWDGASIFSMLLVPAWLVCAALLLKYYSSVKRRPDDGLVTAQAR</sequence>
<dbReference type="PANTHER" id="PTHR23508">
    <property type="entry name" value="CARBOXYLIC ACID TRANSPORTER PROTEIN HOMOLOG"/>
    <property type="match status" value="1"/>
</dbReference>
<evidence type="ECO:0000256" key="2">
    <source>
        <dbReference type="ARBA" id="ARBA00022692"/>
    </source>
</evidence>
<proteinExistence type="predicted"/>
<feature type="transmembrane region" description="Helical" evidence="5">
    <location>
        <begin position="91"/>
        <end position="111"/>
    </location>
</feature>
<feature type="transmembrane region" description="Helical" evidence="5">
    <location>
        <begin position="21"/>
        <end position="47"/>
    </location>
</feature>
<feature type="domain" description="Major facilitator superfamily (MFS) profile" evidence="6">
    <location>
        <begin position="25"/>
        <end position="444"/>
    </location>
</feature>
<keyword evidence="4 5" id="KW-0472">Membrane</keyword>
<evidence type="ECO:0000313" key="7">
    <source>
        <dbReference type="EMBL" id="EHP42620.1"/>
    </source>
</evidence>
<dbReference type="InterPro" id="IPR036259">
    <property type="entry name" value="MFS_trans_sf"/>
</dbReference>
<dbReference type="Proteomes" id="UP000005808">
    <property type="component" value="Unassembled WGS sequence"/>
</dbReference>
<feature type="transmembrane region" description="Helical" evidence="5">
    <location>
        <begin position="59"/>
        <end position="79"/>
    </location>
</feature>
<feature type="transmembrane region" description="Helical" evidence="5">
    <location>
        <begin position="297"/>
        <end position="317"/>
    </location>
</feature>
<evidence type="ECO:0000256" key="3">
    <source>
        <dbReference type="ARBA" id="ARBA00022989"/>
    </source>
</evidence>
<evidence type="ECO:0000256" key="4">
    <source>
        <dbReference type="ARBA" id="ARBA00023136"/>
    </source>
</evidence>
<dbReference type="PROSITE" id="PS50850">
    <property type="entry name" value="MFS"/>
    <property type="match status" value="1"/>
</dbReference>
<dbReference type="GO" id="GO:0005886">
    <property type="term" value="C:plasma membrane"/>
    <property type="evidence" value="ECO:0007669"/>
    <property type="project" value="TreeGrafter"/>
</dbReference>
<dbReference type="CDD" id="cd17365">
    <property type="entry name" value="MFS_PcaK_like"/>
    <property type="match status" value="1"/>
</dbReference>